<protein>
    <recommendedName>
        <fullName evidence="3">Uracil-DNA glycosylase-like domain-containing protein</fullName>
    </recommendedName>
</protein>
<dbReference type="AlphaFoldDB" id="A0A202BYW5"/>
<gene>
    <name evidence="1" type="ORF">B0E34_14265</name>
</gene>
<proteinExistence type="predicted"/>
<evidence type="ECO:0000313" key="1">
    <source>
        <dbReference type="EMBL" id="OVE56684.1"/>
    </source>
</evidence>
<evidence type="ECO:0008006" key="3">
    <source>
        <dbReference type="Google" id="ProtNLM"/>
    </source>
</evidence>
<keyword evidence="2" id="KW-1185">Reference proteome</keyword>
<comment type="caution">
    <text evidence="1">The sequence shown here is derived from an EMBL/GenBank/DDBJ whole genome shotgun (WGS) entry which is preliminary data.</text>
</comment>
<name>A0A202BYW5_9FLAO</name>
<dbReference type="EMBL" id="MVAG01000122">
    <property type="protein sequence ID" value="OVE56684.1"/>
    <property type="molecule type" value="Genomic_DNA"/>
</dbReference>
<dbReference type="RefSeq" id="WP_087710453.1">
    <property type="nucleotide sequence ID" value="NZ_MVAG01000122.1"/>
</dbReference>
<accession>A0A202BYW5</accession>
<sequence length="115" mass="13729">MIKVGNSGRNKNYPPEYIYNIEKEYFNVISDEINILNPDAIIFFSGPNYDNEIRNSLRDISFQQLSEKFSERALAKLNYANRPNLFRTYHPNYLWRNNINDFFEEIIKDIKIGIQ</sequence>
<reference evidence="2" key="1">
    <citation type="submission" date="2017-02" db="EMBL/GenBank/DDBJ databases">
        <authorList>
            <person name="Tetz G."/>
            <person name="Tetz V."/>
        </authorList>
    </citation>
    <scope>NUCLEOTIDE SEQUENCE [LARGE SCALE GENOMIC DNA]</scope>
    <source>
        <strain evidence="2">VT16-26</strain>
    </source>
</reference>
<organism evidence="1 2">
    <name type="scientific">Chryseobacterium mucoviscidosis</name>
    <dbReference type="NCBI Taxonomy" id="1945581"/>
    <lineage>
        <taxon>Bacteria</taxon>
        <taxon>Pseudomonadati</taxon>
        <taxon>Bacteroidota</taxon>
        <taxon>Flavobacteriia</taxon>
        <taxon>Flavobacteriales</taxon>
        <taxon>Weeksellaceae</taxon>
        <taxon>Chryseobacterium group</taxon>
        <taxon>Chryseobacterium</taxon>
    </lineage>
</organism>
<evidence type="ECO:0000313" key="2">
    <source>
        <dbReference type="Proteomes" id="UP000196355"/>
    </source>
</evidence>
<dbReference type="Proteomes" id="UP000196355">
    <property type="component" value="Unassembled WGS sequence"/>
</dbReference>